<proteinExistence type="predicted"/>
<evidence type="ECO:0000256" key="2">
    <source>
        <dbReference type="ARBA" id="ARBA00023125"/>
    </source>
</evidence>
<evidence type="ECO:0000256" key="4">
    <source>
        <dbReference type="PROSITE-ProRule" id="PRU00335"/>
    </source>
</evidence>
<keyword evidence="3" id="KW-0804">Transcription</keyword>
<dbReference type="PANTHER" id="PTHR47506">
    <property type="entry name" value="TRANSCRIPTIONAL REGULATORY PROTEIN"/>
    <property type="match status" value="1"/>
</dbReference>
<feature type="DNA-binding region" description="H-T-H motif" evidence="4">
    <location>
        <begin position="37"/>
        <end position="56"/>
    </location>
</feature>
<gene>
    <name evidence="6" type="ORF">ACFYTH_13690</name>
</gene>
<comment type="caution">
    <text evidence="6">The sequence shown here is derived from an EMBL/GenBank/DDBJ whole genome shotgun (WGS) entry which is preliminary data.</text>
</comment>
<evidence type="ECO:0000259" key="5">
    <source>
        <dbReference type="PROSITE" id="PS50977"/>
    </source>
</evidence>
<dbReference type="RefSeq" id="WP_387251291.1">
    <property type="nucleotide sequence ID" value="NZ_JBIALX010000005.1"/>
</dbReference>
<sequence>MTDSTQTTAVAPRPGKRQRLVAAAVQLLHRQGVQRTTLADIAQAAEVPPGNVYYYFKTKDEVVTAAIDAHLQQIRRDLADIDARFDSPKSRLKALVDLFTADSETVTRYGCPVGTLCSELDKRPAHEAFPVADLIHVPIAWAETQFRALGRADAHDLALELMAAYQGSALLANTLRDPTILTTAARRLTHWLTTL</sequence>
<dbReference type="InterPro" id="IPR036271">
    <property type="entry name" value="Tet_transcr_reg_TetR-rel_C_sf"/>
</dbReference>
<evidence type="ECO:0000313" key="7">
    <source>
        <dbReference type="Proteomes" id="UP001601521"/>
    </source>
</evidence>
<keyword evidence="1" id="KW-0805">Transcription regulation</keyword>
<dbReference type="InterPro" id="IPR009057">
    <property type="entry name" value="Homeodomain-like_sf"/>
</dbReference>
<reference evidence="6 7" key="1">
    <citation type="submission" date="2024-10" db="EMBL/GenBank/DDBJ databases">
        <title>The Natural Products Discovery Center: Release of the First 8490 Sequenced Strains for Exploring Actinobacteria Biosynthetic Diversity.</title>
        <authorList>
            <person name="Kalkreuter E."/>
            <person name="Kautsar S.A."/>
            <person name="Yang D."/>
            <person name="Bader C.D."/>
            <person name="Teijaro C.N."/>
            <person name="Fluegel L."/>
            <person name="Davis C.M."/>
            <person name="Simpson J.R."/>
            <person name="Lauterbach L."/>
            <person name="Steele A.D."/>
            <person name="Gui C."/>
            <person name="Meng S."/>
            <person name="Li G."/>
            <person name="Viehrig K."/>
            <person name="Ye F."/>
            <person name="Su P."/>
            <person name="Kiefer A.F."/>
            <person name="Nichols A."/>
            <person name="Cepeda A.J."/>
            <person name="Yan W."/>
            <person name="Fan B."/>
            <person name="Jiang Y."/>
            <person name="Adhikari A."/>
            <person name="Zheng C.-J."/>
            <person name="Schuster L."/>
            <person name="Cowan T.M."/>
            <person name="Smanski M.J."/>
            <person name="Chevrette M.G."/>
            <person name="De Carvalho L.P.S."/>
            <person name="Shen B."/>
        </authorList>
    </citation>
    <scope>NUCLEOTIDE SEQUENCE [LARGE SCALE GENOMIC DNA]</scope>
    <source>
        <strain evidence="6 7">NPDC004550</strain>
    </source>
</reference>
<keyword evidence="7" id="KW-1185">Reference proteome</keyword>
<name>A0ABW6NJF7_9NOCA</name>
<evidence type="ECO:0000256" key="1">
    <source>
        <dbReference type="ARBA" id="ARBA00023015"/>
    </source>
</evidence>
<evidence type="ECO:0000313" key="6">
    <source>
        <dbReference type="EMBL" id="MFF0454411.1"/>
    </source>
</evidence>
<dbReference type="Pfam" id="PF00440">
    <property type="entry name" value="TetR_N"/>
    <property type="match status" value="1"/>
</dbReference>
<keyword evidence="2 4" id="KW-0238">DNA-binding</keyword>
<protein>
    <submittedName>
        <fullName evidence="6">TetR/AcrR family transcriptional regulator</fullName>
    </submittedName>
</protein>
<dbReference type="SUPFAM" id="SSF46689">
    <property type="entry name" value="Homeodomain-like"/>
    <property type="match status" value="1"/>
</dbReference>
<dbReference type="Proteomes" id="UP001601521">
    <property type="component" value="Unassembled WGS sequence"/>
</dbReference>
<dbReference type="Gene3D" id="1.10.357.10">
    <property type="entry name" value="Tetracycline Repressor, domain 2"/>
    <property type="match status" value="1"/>
</dbReference>
<dbReference type="EMBL" id="JBIALX010000005">
    <property type="protein sequence ID" value="MFF0454411.1"/>
    <property type="molecule type" value="Genomic_DNA"/>
</dbReference>
<dbReference type="PRINTS" id="PR00455">
    <property type="entry name" value="HTHTETR"/>
</dbReference>
<evidence type="ECO:0000256" key="3">
    <source>
        <dbReference type="ARBA" id="ARBA00023163"/>
    </source>
</evidence>
<dbReference type="InterPro" id="IPR001647">
    <property type="entry name" value="HTH_TetR"/>
</dbReference>
<dbReference type="PROSITE" id="PS50977">
    <property type="entry name" value="HTH_TETR_2"/>
    <property type="match status" value="1"/>
</dbReference>
<dbReference type="PANTHER" id="PTHR47506:SF3">
    <property type="entry name" value="HTH-TYPE TRANSCRIPTIONAL REGULATOR LMRA"/>
    <property type="match status" value="1"/>
</dbReference>
<feature type="domain" description="HTH tetR-type" evidence="5">
    <location>
        <begin position="14"/>
        <end position="74"/>
    </location>
</feature>
<dbReference type="SUPFAM" id="SSF48498">
    <property type="entry name" value="Tetracyclin repressor-like, C-terminal domain"/>
    <property type="match status" value="1"/>
</dbReference>
<accession>A0ABW6NJF7</accession>
<organism evidence="6 7">
    <name type="scientific">Nocardia africana</name>
    <dbReference type="NCBI Taxonomy" id="134964"/>
    <lineage>
        <taxon>Bacteria</taxon>
        <taxon>Bacillati</taxon>
        <taxon>Actinomycetota</taxon>
        <taxon>Actinomycetes</taxon>
        <taxon>Mycobacteriales</taxon>
        <taxon>Nocardiaceae</taxon>
        <taxon>Nocardia</taxon>
    </lineage>
</organism>